<dbReference type="InterPro" id="IPR029069">
    <property type="entry name" value="HotDog_dom_sf"/>
</dbReference>
<organism evidence="2 3">
    <name type="scientific">Methylopila jiangsuensis</name>
    <dbReference type="NCBI Taxonomy" id="586230"/>
    <lineage>
        <taxon>Bacteria</taxon>
        <taxon>Pseudomonadati</taxon>
        <taxon>Pseudomonadota</taxon>
        <taxon>Alphaproteobacteria</taxon>
        <taxon>Hyphomicrobiales</taxon>
        <taxon>Methylopilaceae</taxon>
        <taxon>Methylopila</taxon>
    </lineage>
</organism>
<proteinExistence type="predicted"/>
<keyword evidence="3" id="KW-1185">Reference proteome</keyword>
<dbReference type="AlphaFoldDB" id="A0A9W6JGQ7"/>
<dbReference type="Pfam" id="PF01575">
    <property type="entry name" value="MaoC_dehydratas"/>
    <property type="match status" value="1"/>
</dbReference>
<sequence>MAAPRYAYEDFRPGDRDDYGGLVVERDEMLAFAREFDPQPMHLSEEAARASMLGELIASGWQTAALLMRMNCDRWLADSTSQGSLGVDSLEWLRPVRAGDRLSVRSEVLAARVSASRPDRGIVTFRFEVLNQNGETVLRQTGPIMFGRRDAEAA</sequence>
<dbReference type="PANTHER" id="PTHR43664:SF1">
    <property type="entry name" value="BETA-METHYLMALYL-COA DEHYDRATASE"/>
    <property type="match status" value="1"/>
</dbReference>
<dbReference type="RefSeq" id="WP_271203402.1">
    <property type="nucleotide sequence ID" value="NZ_BSFK01000005.1"/>
</dbReference>
<evidence type="ECO:0000313" key="3">
    <source>
        <dbReference type="Proteomes" id="UP001143364"/>
    </source>
</evidence>
<dbReference type="InterPro" id="IPR052342">
    <property type="entry name" value="MCH/BMMD"/>
</dbReference>
<evidence type="ECO:0000313" key="2">
    <source>
        <dbReference type="EMBL" id="GLK75454.1"/>
    </source>
</evidence>
<comment type="caution">
    <text evidence="2">The sequence shown here is derived from an EMBL/GenBank/DDBJ whole genome shotgun (WGS) entry which is preliminary data.</text>
</comment>
<dbReference type="InterPro" id="IPR002539">
    <property type="entry name" value="MaoC-like_dom"/>
</dbReference>
<name>A0A9W6JGQ7_9HYPH</name>
<dbReference type="Gene3D" id="3.10.129.10">
    <property type="entry name" value="Hotdog Thioesterase"/>
    <property type="match status" value="1"/>
</dbReference>
<reference evidence="2" key="1">
    <citation type="journal article" date="2014" name="Int. J. Syst. Evol. Microbiol.">
        <title>Complete genome sequence of Corynebacterium casei LMG S-19264T (=DSM 44701T), isolated from a smear-ripened cheese.</title>
        <authorList>
            <consortium name="US DOE Joint Genome Institute (JGI-PGF)"/>
            <person name="Walter F."/>
            <person name="Albersmeier A."/>
            <person name="Kalinowski J."/>
            <person name="Ruckert C."/>
        </authorList>
    </citation>
    <scope>NUCLEOTIDE SEQUENCE</scope>
    <source>
        <strain evidence="2">VKM B-2555</strain>
    </source>
</reference>
<dbReference type="CDD" id="cd03454">
    <property type="entry name" value="YdeM"/>
    <property type="match status" value="1"/>
</dbReference>
<feature type="domain" description="MaoC-like" evidence="1">
    <location>
        <begin position="23"/>
        <end position="113"/>
    </location>
</feature>
<dbReference type="EMBL" id="BSFK01000005">
    <property type="protein sequence ID" value="GLK75454.1"/>
    <property type="molecule type" value="Genomic_DNA"/>
</dbReference>
<accession>A0A9W6JGQ7</accession>
<dbReference type="SUPFAM" id="SSF54637">
    <property type="entry name" value="Thioesterase/thiol ester dehydrase-isomerase"/>
    <property type="match status" value="1"/>
</dbReference>
<evidence type="ECO:0000259" key="1">
    <source>
        <dbReference type="Pfam" id="PF01575"/>
    </source>
</evidence>
<reference evidence="2" key="2">
    <citation type="submission" date="2023-01" db="EMBL/GenBank/DDBJ databases">
        <authorList>
            <person name="Sun Q."/>
            <person name="Evtushenko L."/>
        </authorList>
    </citation>
    <scope>NUCLEOTIDE SEQUENCE</scope>
    <source>
        <strain evidence="2">VKM B-2555</strain>
    </source>
</reference>
<dbReference type="Proteomes" id="UP001143364">
    <property type="component" value="Unassembled WGS sequence"/>
</dbReference>
<protein>
    <submittedName>
        <fullName evidence="2">Dehydratase</fullName>
    </submittedName>
</protein>
<dbReference type="PANTHER" id="PTHR43664">
    <property type="entry name" value="MONOAMINE OXIDASE-RELATED"/>
    <property type="match status" value="1"/>
</dbReference>
<gene>
    <name evidence="2" type="ORF">GCM10008171_07080</name>
</gene>